<dbReference type="EMBL" id="JARBHA010000014">
    <property type="protein sequence ID" value="KAJ9682240.1"/>
    <property type="molecule type" value="Genomic_DNA"/>
</dbReference>
<organism evidence="2 3">
    <name type="scientific">Vitis rotundifolia</name>
    <name type="common">Muscadine grape</name>
    <dbReference type="NCBI Taxonomy" id="103349"/>
    <lineage>
        <taxon>Eukaryota</taxon>
        <taxon>Viridiplantae</taxon>
        <taxon>Streptophyta</taxon>
        <taxon>Embryophyta</taxon>
        <taxon>Tracheophyta</taxon>
        <taxon>Spermatophyta</taxon>
        <taxon>Magnoliopsida</taxon>
        <taxon>eudicotyledons</taxon>
        <taxon>Gunneridae</taxon>
        <taxon>Pentapetalae</taxon>
        <taxon>rosids</taxon>
        <taxon>Vitales</taxon>
        <taxon>Vitaceae</taxon>
        <taxon>Viteae</taxon>
        <taxon>Vitis</taxon>
    </lineage>
</organism>
<sequence length="272" mass="29944">MAEYGGYTRGEYTTSSRMFPRTEPVGMNYGAANGSVMVDGRGKTQPDIYFPDSYGTGKTRPVVYFPDSNGTKPFVEQPEHKYSSPANRWGRPSSPVHDRDSQRAGEFFTNIQTEVSQPTRSSPYSTMDWRQPPYSTGHNGSSGYGGYSEYSKNDSWNRPSGNTIRNDGFDDYYRRNDRAMEVMNTSGGWGSRPNSGGWSATSGSSLTKPTNNISEAVETLKEAATSTFSRPGGSAPVSAGHRYAETTDSMDAARRYGNFKLTSRPPKSVGFY</sequence>
<name>A0AA39DFX6_VITRO</name>
<keyword evidence="3" id="KW-1185">Reference proteome</keyword>
<feature type="region of interest" description="Disordered" evidence="1">
    <location>
        <begin position="185"/>
        <end position="209"/>
    </location>
</feature>
<accession>A0AA39DFX6</accession>
<feature type="region of interest" description="Disordered" evidence="1">
    <location>
        <begin position="76"/>
        <end position="100"/>
    </location>
</feature>
<reference evidence="2 3" key="1">
    <citation type="journal article" date="2023" name="BMC Biotechnol.">
        <title>Vitis rotundifolia cv Carlos genome sequencing.</title>
        <authorList>
            <person name="Huff M."/>
            <person name="Hulse-Kemp A."/>
            <person name="Scheffler B."/>
            <person name="Youngblood R."/>
            <person name="Simpson S."/>
            <person name="Babiker E."/>
            <person name="Staton M."/>
        </authorList>
    </citation>
    <scope>NUCLEOTIDE SEQUENCE [LARGE SCALE GENOMIC DNA]</scope>
    <source>
        <tissue evidence="2">Leaf</tissue>
    </source>
</reference>
<evidence type="ECO:0000313" key="3">
    <source>
        <dbReference type="Proteomes" id="UP001168098"/>
    </source>
</evidence>
<proteinExistence type="predicted"/>
<protein>
    <submittedName>
        <fullName evidence="2">Uncharacterized protein</fullName>
    </submittedName>
</protein>
<dbReference type="Proteomes" id="UP001168098">
    <property type="component" value="Unassembled WGS sequence"/>
</dbReference>
<feature type="compositionally biased region" description="Polar residues" evidence="1">
    <location>
        <begin position="192"/>
        <end position="209"/>
    </location>
</feature>
<gene>
    <name evidence="2" type="ORF">PVL29_018225</name>
</gene>
<evidence type="ECO:0000313" key="2">
    <source>
        <dbReference type="EMBL" id="KAJ9682240.1"/>
    </source>
</evidence>
<dbReference type="AlphaFoldDB" id="A0AA39DFX6"/>
<comment type="caution">
    <text evidence="2">The sequence shown here is derived from an EMBL/GenBank/DDBJ whole genome shotgun (WGS) entry which is preliminary data.</text>
</comment>
<evidence type="ECO:0000256" key="1">
    <source>
        <dbReference type="SAM" id="MobiDB-lite"/>
    </source>
</evidence>
<feature type="region of interest" description="Disordered" evidence="1">
    <location>
        <begin position="223"/>
        <end position="242"/>
    </location>
</feature>